<reference evidence="2" key="1">
    <citation type="submission" date="2021-01" db="EMBL/GenBank/DDBJ databases">
        <authorList>
            <person name="Corre E."/>
            <person name="Pelletier E."/>
            <person name="Niang G."/>
            <person name="Scheremetjew M."/>
            <person name="Finn R."/>
            <person name="Kale V."/>
            <person name="Holt S."/>
            <person name="Cochrane G."/>
            <person name="Meng A."/>
            <person name="Brown T."/>
            <person name="Cohen L."/>
        </authorList>
    </citation>
    <scope>NUCLEOTIDE SEQUENCE</scope>
    <source>
        <strain evidence="2">CCMP127</strain>
    </source>
</reference>
<gene>
    <name evidence="2" type="ORF">ACOF00016_LOCUS9759</name>
</gene>
<dbReference type="AlphaFoldDB" id="A0A7S3L6I4"/>
<evidence type="ECO:0000256" key="1">
    <source>
        <dbReference type="SAM" id="SignalP"/>
    </source>
</evidence>
<organism evidence="2">
    <name type="scientific">Amphora coffeiformis</name>
    <dbReference type="NCBI Taxonomy" id="265554"/>
    <lineage>
        <taxon>Eukaryota</taxon>
        <taxon>Sar</taxon>
        <taxon>Stramenopiles</taxon>
        <taxon>Ochrophyta</taxon>
        <taxon>Bacillariophyta</taxon>
        <taxon>Bacillariophyceae</taxon>
        <taxon>Bacillariophycidae</taxon>
        <taxon>Thalassiophysales</taxon>
        <taxon>Catenulaceae</taxon>
        <taxon>Amphora</taxon>
    </lineage>
</organism>
<evidence type="ECO:0000313" key="2">
    <source>
        <dbReference type="EMBL" id="CAE0412495.1"/>
    </source>
</evidence>
<protein>
    <submittedName>
        <fullName evidence="2">Uncharacterized protein</fullName>
    </submittedName>
</protein>
<feature type="chain" id="PRO_5030650115" evidence="1">
    <location>
        <begin position="20"/>
        <end position="143"/>
    </location>
</feature>
<name>A0A7S3L6I4_9STRA</name>
<accession>A0A7S3L6I4</accession>
<keyword evidence="1" id="KW-0732">Signal</keyword>
<proteinExistence type="predicted"/>
<feature type="signal peptide" evidence="1">
    <location>
        <begin position="1"/>
        <end position="19"/>
    </location>
</feature>
<sequence length="143" mass="15250">MKTFSTVTLFAALVSTGNAWTVPSKEQLREAVTAGSVVASLVAAPLVSNALDFSGTYDDPNHPFCVREIENIGRIATIHGTDGNPGCSKNGKGNEFDLLAQVTDKEIAIDFTPKGGPEFVVAKWEGGEEPGIVFPDGNKWIRK</sequence>
<dbReference type="EMBL" id="HBIM01011800">
    <property type="protein sequence ID" value="CAE0412495.1"/>
    <property type="molecule type" value="Transcribed_RNA"/>
</dbReference>